<dbReference type="KEGG" id="sfic:EIZ62_23460"/>
<name>A0A6I6FSV1_9ACTN</name>
<dbReference type="Pfam" id="PF00171">
    <property type="entry name" value="Aldedh"/>
    <property type="match status" value="1"/>
</dbReference>
<dbReference type="CDD" id="cd07139">
    <property type="entry name" value="ALDH_AldA-Rv0768"/>
    <property type="match status" value="1"/>
</dbReference>
<dbReference type="GO" id="GO:0016620">
    <property type="term" value="F:oxidoreductase activity, acting on the aldehyde or oxo group of donors, NAD or NADP as acceptor"/>
    <property type="evidence" value="ECO:0007669"/>
    <property type="project" value="InterPro"/>
</dbReference>
<evidence type="ECO:0000259" key="5">
    <source>
        <dbReference type="Pfam" id="PF00171"/>
    </source>
</evidence>
<dbReference type="Gene3D" id="3.40.605.10">
    <property type="entry name" value="Aldehyde Dehydrogenase, Chain A, domain 1"/>
    <property type="match status" value="1"/>
</dbReference>
<dbReference type="InterPro" id="IPR016161">
    <property type="entry name" value="Ald_DH/histidinol_DH"/>
</dbReference>
<keyword evidence="7" id="KW-1185">Reference proteome</keyword>
<evidence type="ECO:0000313" key="7">
    <source>
        <dbReference type="Proteomes" id="UP000422572"/>
    </source>
</evidence>
<evidence type="ECO:0000256" key="4">
    <source>
        <dbReference type="RuleBase" id="RU003345"/>
    </source>
</evidence>
<keyword evidence="2 4" id="KW-0560">Oxidoreductase</keyword>
<protein>
    <submittedName>
        <fullName evidence="6">Aldehyde dehydrogenase</fullName>
    </submittedName>
</protein>
<dbReference type="PROSITE" id="PS00687">
    <property type="entry name" value="ALDEHYDE_DEHYDR_GLU"/>
    <property type="match status" value="1"/>
</dbReference>
<dbReference type="InterPro" id="IPR016163">
    <property type="entry name" value="Ald_DH_C"/>
</dbReference>
<evidence type="ECO:0000256" key="3">
    <source>
        <dbReference type="PROSITE-ProRule" id="PRU10007"/>
    </source>
</evidence>
<dbReference type="SUPFAM" id="SSF53720">
    <property type="entry name" value="ALDH-like"/>
    <property type="match status" value="1"/>
</dbReference>
<feature type="active site" evidence="3">
    <location>
        <position position="253"/>
    </location>
</feature>
<dbReference type="EMBL" id="CP034279">
    <property type="protein sequence ID" value="QGV82819.1"/>
    <property type="molecule type" value="Genomic_DNA"/>
</dbReference>
<feature type="domain" description="Aldehyde dehydrogenase" evidence="5">
    <location>
        <begin position="21"/>
        <end position="477"/>
    </location>
</feature>
<dbReference type="InterPro" id="IPR029510">
    <property type="entry name" value="Ald_DH_CS_GLU"/>
</dbReference>
<reference evidence="6 7" key="1">
    <citation type="submission" date="2018-12" db="EMBL/GenBank/DDBJ databases">
        <title>Complete genome sequence of Streptomyces ficellus NRRL8067, the producer of ficellomycin, feldamycin and nojirimycin.</title>
        <authorList>
            <person name="Zhang H."/>
            <person name="Yue R."/>
            <person name="Liu Y."/>
            <person name="Li M."/>
            <person name="Mu H."/>
            <person name="Zhang J."/>
        </authorList>
    </citation>
    <scope>NUCLEOTIDE SEQUENCE [LARGE SCALE GENOMIC DNA]</scope>
    <source>
        <strain evidence="6 7">NRRL 8067</strain>
    </source>
</reference>
<dbReference type="PANTHER" id="PTHR42804">
    <property type="entry name" value="ALDEHYDE DEHYDROGENASE"/>
    <property type="match status" value="1"/>
</dbReference>
<comment type="similarity">
    <text evidence="1 4">Belongs to the aldehyde dehydrogenase family.</text>
</comment>
<dbReference type="Gene3D" id="3.40.309.10">
    <property type="entry name" value="Aldehyde Dehydrogenase, Chain A, domain 2"/>
    <property type="match status" value="1"/>
</dbReference>
<dbReference type="FunFam" id="3.40.309.10:FF:000009">
    <property type="entry name" value="Aldehyde dehydrogenase A"/>
    <property type="match status" value="1"/>
</dbReference>
<evidence type="ECO:0000256" key="1">
    <source>
        <dbReference type="ARBA" id="ARBA00009986"/>
    </source>
</evidence>
<evidence type="ECO:0000256" key="2">
    <source>
        <dbReference type="ARBA" id="ARBA00023002"/>
    </source>
</evidence>
<dbReference type="OrthoDB" id="6882680at2"/>
<dbReference type="RefSeq" id="WP_156696555.1">
    <property type="nucleotide sequence ID" value="NZ_CP034279.1"/>
</dbReference>
<accession>A0A6I6FSV1</accession>
<dbReference type="AlphaFoldDB" id="A0A6I6FSV1"/>
<dbReference type="FunFam" id="3.40.605.10:FF:000007">
    <property type="entry name" value="NAD/NADP-dependent betaine aldehyde dehydrogenase"/>
    <property type="match status" value="1"/>
</dbReference>
<proteinExistence type="inferred from homology"/>
<sequence length="486" mass="51366">MGGLVEHGKLFIGGEFVDPVGTGTIEVVSPHTEQVIGRVPHAAEADVDRAVAAARRAFDEGPWPRMPLEERIAAVTRIKDAFAVRHEEIARTISAQNGSPYSWSVLAQALGAMMVWDAAITVARDHPYEVERAGVLGPILVRREPVGVVAAVVPWNVPQFTAAAKLGPALLAGCTVVLKPSPESPLDAYLLADIASEAGLPEGVLSILPAGRETGEYLVGHPGVDKVSFTGSVAAGKRVMEVAARNLTRVTLELGGKSAAVVLPDADLDAAVAGIVPAAWMNNGQACVAQTRILAPRSRYDEFAGALAAAAGALVVGDPLDPATQVGPLVARRQQQRSLDYIRTGQEEGAKVLAGGGRPPGPERGWYVEPTLLGDVDNRMRVAREEIFGPVICLLPYEDEDEALAIANDSDYGLSGSVWTGDAARGVDFARRVRTGTFSVNTFSLDMLGPFGGYKNSGLGREFGPEGYDAYLEHKMIHLPPGHRAS</sequence>
<dbReference type="InterPro" id="IPR016162">
    <property type="entry name" value="Ald_DH_N"/>
</dbReference>
<dbReference type="InterPro" id="IPR015590">
    <property type="entry name" value="Aldehyde_DH_dom"/>
</dbReference>
<evidence type="ECO:0000313" key="6">
    <source>
        <dbReference type="EMBL" id="QGV82819.1"/>
    </source>
</evidence>
<organism evidence="6 7">
    <name type="scientific">Streptomyces ficellus</name>
    <dbReference type="NCBI Taxonomy" id="1977088"/>
    <lineage>
        <taxon>Bacteria</taxon>
        <taxon>Bacillati</taxon>
        <taxon>Actinomycetota</taxon>
        <taxon>Actinomycetes</taxon>
        <taxon>Kitasatosporales</taxon>
        <taxon>Streptomycetaceae</taxon>
        <taxon>Streptomyces</taxon>
    </lineage>
</organism>
<dbReference type="PANTHER" id="PTHR42804:SF1">
    <property type="entry name" value="ALDEHYDE DEHYDROGENASE-RELATED"/>
    <property type="match status" value="1"/>
</dbReference>
<gene>
    <name evidence="6" type="ORF">EIZ62_23460</name>
</gene>
<dbReference type="Proteomes" id="UP000422572">
    <property type="component" value="Chromosome"/>
</dbReference>